<dbReference type="Proteomes" id="UP000727962">
    <property type="component" value="Unassembled WGS sequence"/>
</dbReference>
<evidence type="ECO:0000313" key="8">
    <source>
        <dbReference type="EMBL" id="MBI1756861.1"/>
    </source>
</evidence>
<evidence type="ECO:0000256" key="6">
    <source>
        <dbReference type="ARBA" id="ARBA00023136"/>
    </source>
</evidence>
<keyword evidence="5 7" id="KW-1133">Transmembrane helix</keyword>
<gene>
    <name evidence="8" type="ORF">HYR64_07125</name>
</gene>
<comment type="subcellular location">
    <subcellularLocation>
        <location evidence="1">Cell membrane</location>
        <topology evidence="1">Multi-pass membrane protein</topology>
    </subcellularLocation>
</comment>
<feature type="transmembrane region" description="Helical" evidence="7">
    <location>
        <begin position="12"/>
        <end position="30"/>
    </location>
</feature>
<dbReference type="AlphaFoldDB" id="A0A931LW07"/>
<reference evidence="8" key="1">
    <citation type="submission" date="2020-07" db="EMBL/GenBank/DDBJ databases">
        <title>Huge and variable diversity of episymbiotic CPR bacteria and DPANN archaea in groundwater ecosystems.</title>
        <authorList>
            <person name="He C.Y."/>
            <person name="Keren R."/>
            <person name="Whittaker M."/>
            <person name="Farag I.F."/>
            <person name="Doudna J."/>
            <person name="Cate J.H.D."/>
            <person name="Banfield J.F."/>
        </authorList>
    </citation>
    <scope>NUCLEOTIDE SEQUENCE</scope>
    <source>
        <strain evidence="8">NC_groundwater_17_Pr7_B-0.1um_64_12</strain>
    </source>
</reference>
<keyword evidence="3" id="KW-1003">Cell membrane</keyword>
<evidence type="ECO:0000256" key="3">
    <source>
        <dbReference type="ARBA" id="ARBA00022475"/>
    </source>
</evidence>
<accession>A0A931LW07</accession>
<evidence type="ECO:0000313" key="9">
    <source>
        <dbReference type="Proteomes" id="UP000727962"/>
    </source>
</evidence>
<dbReference type="PANTHER" id="PTHR33452">
    <property type="entry name" value="OXIDOREDUCTASE CATD-RELATED"/>
    <property type="match status" value="1"/>
</dbReference>
<keyword evidence="6 7" id="KW-0472">Membrane</keyword>
<dbReference type="EMBL" id="JACOSL010000041">
    <property type="protein sequence ID" value="MBI1756861.1"/>
    <property type="molecule type" value="Genomic_DNA"/>
</dbReference>
<organism evidence="8 9">
    <name type="scientific">Fimbriimonas ginsengisoli</name>
    <dbReference type="NCBI Taxonomy" id="1005039"/>
    <lineage>
        <taxon>Bacteria</taxon>
        <taxon>Bacillati</taxon>
        <taxon>Armatimonadota</taxon>
        <taxon>Fimbriimonadia</taxon>
        <taxon>Fimbriimonadales</taxon>
        <taxon>Fimbriimonadaceae</taxon>
        <taxon>Fimbriimonas</taxon>
    </lineage>
</organism>
<evidence type="ECO:0000256" key="5">
    <source>
        <dbReference type="ARBA" id="ARBA00022989"/>
    </source>
</evidence>
<evidence type="ECO:0000256" key="7">
    <source>
        <dbReference type="SAM" id="Phobius"/>
    </source>
</evidence>
<feature type="transmembrane region" description="Helical" evidence="7">
    <location>
        <begin position="114"/>
        <end position="137"/>
    </location>
</feature>
<evidence type="ECO:0000256" key="2">
    <source>
        <dbReference type="ARBA" id="ARBA00006679"/>
    </source>
</evidence>
<proteinExistence type="inferred from homology"/>
<dbReference type="PANTHER" id="PTHR33452:SF1">
    <property type="entry name" value="INNER MEMBRANE PROTEIN YPHA-RELATED"/>
    <property type="match status" value="1"/>
</dbReference>
<protein>
    <submittedName>
        <fullName evidence="8">DoxX family protein</fullName>
    </submittedName>
</protein>
<dbReference type="Pfam" id="PF07681">
    <property type="entry name" value="DoxX"/>
    <property type="match status" value="1"/>
</dbReference>
<comment type="similarity">
    <text evidence="2">Belongs to the DoxX family.</text>
</comment>
<evidence type="ECO:0000256" key="1">
    <source>
        <dbReference type="ARBA" id="ARBA00004651"/>
    </source>
</evidence>
<feature type="transmembrane region" description="Helical" evidence="7">
    <location>
        <begin position="77"/>
        <end position="94"/>
    </location>
</feature>
<dbReference type="GO" id="GO:0005886">
    <property type="term" value="C:plasma membrane"/>
    <property type="evidence" value="ECO:0007669"/>
    <property type="project" value="UniProtKB-SubCell"/>
</dbReference>
<sequence length="149" mass="15462">MNADRLASIGNLIARLTVGGILIWYGSQKMLGAFGGHGFSATVEAMGQRYGTLLATLSILAEFFGSLALIFGFLTRLAAVGIAVNMFVATSASLPDGGLMHALATGSVMDANRALYPLALGLSALAIAFTGAGAYSLDRKLFSKRSRRG</sequence>
<dbReference type="InterPro" id="IPR051907">
    <property type="entry name" value="DoxX-like_oxidoreductase"/>
</dbReference>
<evidence type="ECO:0000256" key="4">
    <source>
        <dbReference type="ARBA" id="ARBA00022692"/>
    </source>
</evidence>
<feature type="transmembrane region" description="Helical" evidence="7">
    <location>
        <begin position="50"/>
        <end position="70"/>
    </location>
</feature>
<name>A0A931LW07_FIMGI</name>
<dbReference type="InterPro" id="IPR032808">
    <property type="entry name" value="DoxX"/>
</dbReference>
<comment type="caution">
    <text evidence="8">The sequence shown here is derived from an EMBL/GenBank/DDBJ whole genome shotgun (WGS) entry which is preliminary data.</text>
</comment>
<keyword evidence="4 7" id="KW-0812">Transmembrane</keyword>